<evidence type="ECO:0000256" key="7">
    <source>
        <dbReference type="ARBA" id="ARBA00023204"/>
    </source>
</evidence>
<evidence type="ECO:0000256" key="4">
    <source>
        <dbReference type="ARBA" id="ARBA00022801"/>
    </source>
</evidence>
<evidence type="ECO:0000313" key="13">
    <source>
        <dbReference type="Proteomes" id="UP000054408"/>
    </source>
</evidence>
<dbReference type="EMBL" id="GL349456">
    <property type="protein sequence ID" value="KNC49548.1"/>
    <property type="molecule type" value="Genomic_DNA"/>
</dbReference>
<name>A0A0L0DE00_THETB</name>
<dbReference type="InterPro" id="IPR027417">
    <property type="entry name" value="P-loop_NTPase"/>
</dbReference>
<keyword evidence="6" id="KW-0067">ATP-binding</keyword>
<dbReference type="AlphaFoldDB" id="A0A0L0DE00"/>
<accession>A0A0L0DE00</accession>
<evidence type="ECO:0000256" key="8">
    <source>
        <dbReference type="ARBA" id="ARBA00023242"/>
    </source>
</evidence>
<dbReference type="SMART" id="SM00490">
    <property type="entry name" value="HELICc"/>
    <property type="match status" value="1"/>
</dbReference>
<dbReference type="InterPro" id="IPR011545">
    <property type="entry name" value="DEAD/DEAH_box_helicase_dom"/>
</dbReference>
<dbReference type="Gene3D" id="3.40.50.300">
    <property type="entry name" value="P-loop containing nucleotide triphosphate hydrolases"/>
    <property type="match status" value="2"/>
</dbReference>
<dbReference type="GeneID" id="25564960"/>
<dbReference type="Gene3D" id="1.10.3380.20">
    <property type="match status" value="1"/>
</dbReference>
<keyword evidence="3" id="KW-0227">DNA damage</keyword>
<keyword evidence="4" id="KW-0378">Hydrolase</keyword>
<dbReference type="STRING" id="461836.A0A0L0DE00"/>
<dbReference type="OrthoDB" id="2320933at2759"/>
<dbReference type="eggNOG" id="KOG0950">
    <property type="taxonomic scope" value="Eukaryota"/>
</dbReference>
<dbReference type="RefSeq" id="XP_013757659.1">
    <property type="nucleotide sequence ID" value="XM_013902205.1"/>
</dbReference>
<evidence type="ECO:0000256" key="1">
    <source>
        <dbReference type="ARBA" id="ARBA00004123"/>
    </source>
</evidence>
<proteinExistence type="predicted"/>
<feature type="compositionally biased region" description="Pro residues" evidence="9">
    <location>
        <begin position="10"/>
        <end position="27"/>
    </location>
</feature>
<keyword evidence="7" id="KW-0234">DNA repair</keyword>
<dbReference type="SUPFAM" id="SSF158702">
    <property type="entry name" value="Sec63 N-terminal domain-like"/>
    <property type="match status" value="1"/>
</dbReference>
<dbReference type="SMART" id="SM00487">
    <property type="entry name" value="DEXDc"/>
    <property type="match status" value="1"/>
</dbReference>
<keyword evidence="2" id="KW-0547">Nucleotide-binding</keyword>
<feature type="compositionally biased region" description="Low complexity" evidence="9">
    <location>
        <begin position="96"/>
        <end position="111"/>
    </location>
</feature>
<dbReference type="Pfam" id="PF21099">
    <property type="entry name" value="POLQ_helical"/>
    <property type="match status" value="1"/>
</dbReference>
<dbReference type="OMA" id="YCRDFRP"/>
<dbReference type="FunFam" id="3.40.50.300:FF:000813">
    <property type="entry name" value="helicase POLQ-like isoform X1"/>
    <property type="match status" value="1"/>
</dbReference>
<organism evidence="12 13">
    <name type="scientific">Thecamonas trahens ATCC 50062</name>
    <dbReference type="NCBI Taxonomy" id="461836"/>
    <lineage>
        <taxon>Eukaryota</taxon>
        <taxon>Apusozoa</taxon>
        <taxon>Apusomonadida</taxon>
        <taxon>Apusomonadidae</taxon>
        <taxon>Thecamonas</taxon>
    </lineage>
</organism>
<sequence>MEAAAAGDPNPDPNPPPPSLNPGPPPLSIDDMIAMEAAATSDPNPDPNPPPPSLNPGPPPLSIDDMIAMEAAAASDSNPDPNPPPPSLNPGPPPLSIDDMIAMEAAAAGDPNPDPSPPPPSLNPGPPPLSIDDMIAMEAAASGGPNPDPSPPPPSLNPGPPPLSIDDMIAMEAAAAGDPNPDPSPPPPSLNPGPPPLSIDDMIALEAAASLLQPPPPPPLPQSHPTRSPSSITFASLGLPPEICARFKAKGIADMYPWQKEALATPGVLEGRNFVYTAPTSGGKTLVSELLMMRALVADRRKKVLFVLPYISLVKEKVRHLKPFLARAGLRIGGFFGNEQPRGGFFEARPPINLAVCTIEKANTLVNRLVSSGKLASMVSLIVVDEVHMCAEKMRGYILELMLSKVMYLKSRLPAVPQIVCMSATLPNLKTLCTWLDAALYTTAYRPIPLLQYVLLGPRLSLLETSASTAAAVPQSEVLVQGIVPGGSHEARLLSLVLDVVAMSKSVLIFCGSRRMCATRAKRLATLLAASPRCAELPSSPKLAAARHAVLDKLANLTQVVHPVLARTIPFGFAFHHAGLTVQERSVIESAFRDGVLHTLAATSTLAVGVNLPARRVILDSPRLGFGFLDAAKYLQMCGRAGRAGQDTLGESIMCINPRVASEVEWYNNVLNAASGLAPLASSLASAEIGLTRILLEGIAASVVTSVADSRAFLHATLYARLAQESGVAPASQLPEELETARAAAISWLASHDFVAVGRAGGAAGAEGLAPTHKGVACVASALTPDQALVVYDELLKASQGINLQTILHPLYLATPIDLQFFKATSVSSSRGKWVQFAEALHNMGSVTEEVMTAIGLSAKYVIDKSHGAPFSKAQREALQLYNRFYVPLVEIERKYCIDRGEIQSLQAMAASYVGMMEVFCNRLSWDMMEAMCKTLKPRLEFGVRAKHKFLMALPSMTLTAARILYDAGITRTIDVATASVDDLVSIVASNTSFKDNTSDRHRFIATLRDRMAAVRDEAYEELCEMAKQTGAEPPSREALAALPNQALDFRSAAARPSSLHHS</sequence>
<protein>
    <submittedName>
        <fullName evidence="12">DNA polymerase theta</fullName>
    </submittedName>
</protein>
<dbReference type="SUPFAM" id="SSF52540">
    <property type="entry name" value="P-loop containing nucleoside triphosphate hydrolases"/>
    <property type="match status" value="1"/>
</dbReference>
<dbReference type="InterPro" id="IPR001650">
    <property type="entry name" value="Helicase_C-like"/>
</dbReference>
<feature type="compositionally biased region" description="Pro residues" evidence="9">
    <location>
        <begin position="180"/>
        <end position="197"/>
    </location>
</feature>
<dbReference type="GO" id="GO:0006281">
    <property type="term" value="P:DNA repair"/>
    <property type="evidence" value="ECO:0007669"/>
    <property type="project" value="UniProtKB-KW"/>
</dbReference>
<dbReference type="InterPro" id="IPR048960">
    <property type="entry name" value="POLQ-like_helical"/>
</dbReference>
<feature type="domain" description="Helicase ATP-binding" evidence="10">
    <location>
        <begin position="265"/>
        <end position="444"/>
    </location>
</feature>
<evidence type="ECO:0000313" key="12">
    <source>
        <dbReference type="EMBL" id="KNC49548.1"/>
    </source>
</evidence>
<dbReference type="PROSITE" id="PS51192">
    <property type="entry name" value="HELICASE_ATP_BIND_1"/>
    <property type="match status" value="1"/>
</dbReference>
<evidence type="ECO:0000259" key="10">
    <source>
        <dbReference type="PROSITE" id="PS51192"/>
    </source>
</evidence>
<gene>
    <name evidence="12" type="ORF">AMSG_05579</name>
</gene>
<dbReference type="Pfam" id="PF00270">
    <property type="entry name" value="DEAD"/>
    <property type="match status" value="1"/>
</dbReference>
<keyword evidence="5" id="KW-0347">Helicase</keyword>
<dbReference type="Proteomes" id="UP000054408">
    <property type="component" value="Unassembled WGS sequence"/>
</dbReference>
<dbReference type="CDD" id="cd18026">
    <property type="entry name" value="DEXHc_POLQ-like"/>
    <property type="match status" value="1"/>
</dbReference>
<feature type="compositionally biased region" description="Polar residues" evidence="9">
    <location>
        <begin position="223"/>
        <end position="234"/>
    </location>
</feature>
<dbReference type="GO" id="GO:0005524">
    <property type="term" value="F:ATP binding"/>
    <property type="evidence" value="ECO:0007669"/>
    <property type="project" value="UniProtKB-KW"/>
</dbReference>
<feature type="domain" description="Helicase C-terminal" evidence="11">
    <location>
        <begin position="492"/>
        <end position="695"/>
    </location>
</feature>
<dbReference type="Pfam" id="PF00271">
    <property type="entry name" value="Helicase_C"/>
    <property type="match status" value="1"/>
</dbReference>
<keyword evidence="8" id="KW-0539">Nucleus</keyword>
<feature type="compositionally biased region" description="Low complexity" evidence="9">
    <location>
        <begin position="164"/>
        <end position="179"/>
    </location>
</feature>
<dbReference type="GO" id="GO:0016787">
    <property type="term" value="F:hydrolase activity"/>
    <property type="evidence" value="ECO:0007669"/>
    <property type="project" value="UniProtKB-KW"/>
</dbReference>
<dbReference type="PROSITE" id="PS51194">
    <property type="entry name" value="HELICASE_CTER"/>
    <property type="match status" value="1"/>
</dbReference>
<feature type="region of interest" description="Disordered" evidence="9">
    <location>
        <begin position="211"/>
        <end position="234"/>
    </location>
</feature>
<dbReference type="PANTHER" id="PTHR47961">
    <property type="entry name" value="DNA POLYMERASE THETA, PUTATIVE (AFU_ORTHOLOGUE AFUA_1G05260)-RELATED"/>
    <property type="match status" value="1"/>
</dbReference>
<evidence type="ECO:0000256" key="2">
    <source>
        <dbReference type="ARBA" id="ARBA00022741"/>
    </source>
</evidence>
<evidence type="ECO:0000256" key="3">
    <source>
        <dbReference type="ARBA" id="ARBA00022763"/>
    </source>
</evidence>
<evidence type="ECO:0000256" key="9">
    <source>
        <dbReference type="SAM" id="MobiDB-lite"/>
    </source>
</evidence>
<dbReference type="PANTHER" id="PTHR47961:SF6">
    <property type="entry name" value="DNA-DIRECTED DNA POLYMERASE"/>
    <property type="match status" value="1"/>
</dbReference>
<feature type="compositionally biased region" description="Pro residues" evidence="9">
    <location>
        <begin position="213"/>
        <end position="222"/>
    </location>
</feature>
<feature type="compositionally biased region" description="Low complexity" evidence="9">
    <location>
        <begin position="62"/>
        <end position="79"/>
    </location>
</feature>
<dbReference type="GO" id="GO:0005634">
    <property type="term" value="C:nucleus"/>
    <property type="evidence" value="ECO:0007669"/>
    <property type="project" value="UniProtKB-SubCell"/>
</dbReference>
<evidence type="ECO:0000256" key="5">
    <source>
        <dbReference type="ARBA" id="ARBA00022806"/>
    </source>
</evidence>
<dbReference type="GO" id="GO:0003676">
    <property type="term" value="F:nucleic acid binding"/>
    <property type="evidence" value="ECO:0007669"/>
    <property type="project" value="InterPro"/>
</dbReference>
<feature type="compositionally biased region" description="Pro residues" evidence="9">
    <location>
        <begin position="44"/>
        <end position="61"/>
    </location>
</feature>
<feature type="compositionally biased region" description="Pro residues" evidence="9">
    <location>
        <begin position="112"/>
        <end position="129"/>
    </location>
</feature>
<feature type="compositionally biased region" description="Pro residues" evidence="9">
    <location>
        <begin position="80"/>
        <end position="95"/>
    </location>
</feature>
<comment type="subcellular location">
    <subcellularLocation>
        <location evidence="1">Nucleus</location>
    </subcellularLocation>
</comment>
<evidence type="ECO:0000259" key="11">
    <source>
        <dbReference type="PROSITE" id="PS51194"/>
    </source>
</evidence>
<feature type="compositionally biased region" description="Pro residues" evidence="9">
    <location>
        <begin position="146"/>
        <end position="163"/>
    </location>
</feature>
<dbReference type="GO" id="GO:0004386">
    <property type="term" value="F:helicase activity"/>
    <property type="evidence" value="ECO:0007669"/>
    <property type="project" value="UniProtKB-KW"/>
</dbReference>
<reference evidence="12 13" key="1">
    <citation type="submission" date="2010-05" db="EMBL/GenBank/DDBJ databases">
        <title>The Genome Sequence of Thecamonas trahens ATCC 50062.</title>
        <authorList>
            <consortium name="The Broad Institute Genome Sequencing Platform"/>
            <person name="Russ C."/>
            <person name="Cuomo C."/>
            <person name="Shea T."/>
            <person name="Young S.K."/>
            <person name="Zeng Q."/>
            <person name="Koehrsen M."/>
            <person name="Haas B."/>
            <person name="Borodovsky M."/>
            <person name="Guigo R."/>
            <person name="Alvarado L."/>
            <person name="Berlin A."/>
            <person name="Bochicchio J."/>
            <person name="Borenstein D."/>
            <person name="Chapman S."/>
            <person name="Chen Z."/>
            <person name="Freedman E."/>
            <person name="Gellesch M."/>
            <person name="Goldberg J."/>
            <person name="Griggs A."/>
            <person name="Gujja S."/>
            <person name="Heilman E."/>
            <person name="Heiman D."/>
            <person name="Hepburn T."/>
            <person name="Howarth C."/>
            <person name="Jen D."/>
            <person name="Larson L."/>
            <person name="Mehta T."/>
            <person name="Park D."/>
            <person name="Pearson M."/>
            <person name="Roberts A."/>
            <person name="Saif S."/>
            <person name="Shenoy N."/>
            <person name="Sisk P."/>
            <person name="Stolte C."/>
            <person name="Sykes S."/>
            <person name="Thomson T."/>
            <person name="Walk T."/>
            <person name="White J."/>
            <person name="Yandava C."/>
            <person name="Burger G."/>
            <person name="Gray M.W."/>
            <person name="Holland P.W.H."/>
            <person name="King N."/>
            <person name="Lang F.B.F."/>
            <person name="Roger A.J."/>
            <person name="Ruiz-Trillo I."/>
            <person name="Lander E."/>
            <person name="Nusbaum C."/>
        </authorList>
    </citation>
    <scope>NUCLEOTIDE SEQUENCE [LARGE SCALE GENOMIC DNA]</scope>
    <source>
        <strain evidence="12 13">ATCC 50062</strain>
    </source>
</reference>
<dbReference type="CDD" id="cd18795">
    <property type="entry name" value="SF2_C_Ski2"/>
    <property type="match status" value="1"/>
</dbReference>
<evidence type="ECO:0000256" key="6">
    <source>
        <dbReference type="ARBA" id="ARBA00022840"/>
    </source>
</evidence>
<dbReference type="InterPro" id="IPR014001">
    <property type="entry name" value="Helicase_ATP-bd"/>
</dbReference>
<dbReference type="InterPro" id="IPR050474">
    <property type="entry name" value="Hel308_SKI2-like"/>
</dbReference>
<dbReference type="PRINTS" id="PR01217">
    <property type="entry name" value="PRICHEXTENSN"/>
</dbReference>
<feature type="region of interest" description="Disordered" evidence="9">
    <location>
        <begin position="1"/>
        <end position="199"/>
    </location>
</feature>
<keyword evidence="13" id="KW-1185">Reference proteome</keyword>